<evidence type="ECO:0000313" key="3">
    <source>
        <dbReference type="Proteomes" id="UP001341840"/>
    </source>
</evidence>
<evidence type="ECO:0000256" key="1">
    <source>
        <dbReference type="SAM" id="MobiDB-lite"/>
    </source>
</evidence>
<organism evidence="2 3">
    <name type="scientific">Stylosanthes scabra</name>
    <dbReference type="NCBI Taxonomy" id="79078"/>
    <lineage>
        <taxon>Eukaryota</taxon>
        <taxon>Viridiplantae</taxon>
        <taxon>Streptophyta</taxon>
        <taxon>Embryophyta</taxon>
        <taxon>Tracheophyta</taxon>
        <taxon>Spermatophyta</taxon>
        <taxon>Magnoliopsida</taxon>
        <taxon>eudicotyledons</taxon>
        <taxon>Gunneridae</taxon>
        <taxon>Pentapetalae</taxon>
        <taxon>rosids</taxon>
        <taxon>fabids</taxon>
        <taxon>Fabales</taxon>
        <taxon>Fabaceae</taxon>
        <taxon>Papilionoideae</taxon>
        <taxon>50 kb inversion clade</taxon>
        <taxon>dalbergioids sensu lato</taxon>
        <taxon>Dalbergieae</taxon>
        <taxon>Pterocarpus clade</taxon>
        <taxon>Stylosanthes</taxon>
    </lineage>
</organism>
<comment type="caution">
    <text evidence="2">The sequence shown here is derived from an EMBL/GenBank/DDBJ whole genome shotgun (WGS) entry which is preliminary data.</text>
</comment>
<name>A0ABU6ZV24_9FABA</name>
<reference evidence="2 3" key="1">
    <citation type="journal article" date="2023" name="Plants (Basel)">
        <title>Bridging the Gap: Combining Genomics and Transcriptomics Approaches to Understand Stylosanthes scabra, an Orphan Legume from the Brazilian Caatinga.</title>
        <authorList>
            <person name="Ferreira-Neto J.R.C."/>
            <person name="da Silva M.D."/>
            <person name="Binneck E."/>
            <person name="de Melo N.F."/>
            <person name="da Silva R.H."/>
            <person name="de Melo A.L.T.M."/>
            <person name="Pandolfi V."/>
            <person name="Bustamante F.O."/>
            <person name="Brasileiro-Vidal A.C."/>
            <person name="Benko-Iseppon A.M."/>
        </authorList>
    </citation>
    <scope>NUCLEOTIDE SEQUENCE [LARGE SCALE GENOMIC DNA]</scope>
    <source>
        <tissue evidence="2">Leaves</tissue>
    </source>
</reference>
<protein>
    <submittedName>
        <fullName evidence="2">Uncharacterized protein</fullName>
    </submittedName>
</protein>
<sequence length="140" mass="15531">MLKNREGAEQANPPMIMEAGGEIQEGGGRWFGARRCAIQLLQSDYEVKLDELSNQMNSMTVQIQRGSWRSRRGRSSWKIMVLKSENDDPKGEKLGGGSDPKCDDDGDERGGGGYGFSGGWLEASVTERETKKEARLWTAM</sequence>
<dbReference type="EMBL" id="JASCZI010274305">
    <property type="protein sequence ID" value="MED6225877.1"/>
    <property type="molecule type" value="Genomic_DNA"/>
</dbReference>
<feature type="region of interest" description="Disordered" evidence="1">
    <location>
        <begin position="83"/>
        <end position="120"/>
    </location>
</feature>
<proteinExistence type="predicted"/>
<accession>A0ABU6ZV24</accession>
<keyword evidence="3" id="KW-1185">Reference proteome</keyword>
<evidence type="ECO:0000313" key="2">
    <source>
        <dbReference type="EMBL" id="MED6225877.1"/>
    </source>
</evidence>
<gene>
    <name evidence="2" type="ORF">PIB30_097877</name>
</gene>
<dbReference type="Proteomes" id="UP001341840">
    <property type="component" value="Unassembled WGS sequence"/>
</dbReference>
<feature type="compositionally biased region" description="Basic and acidic residues" evidence="1">
    <location>
        <begin position="84"/>
        <end position="93"/>
    </location>
</feature>